<feature type="compositionally biased region" description="Low complexity" evidence="1">
    <location>
        <begin position="36"/>
        <end position="47"/>
    </location>
</feature>
<organism evidence="2 3">
    <name type="scientific">Cellulomonas gilvus (strain ATCC 13127 / NRRL B-14078)</name>
    <name type="common">Cellvibrio gilvus</name>
    <dbReference type="NCBI Taxonomy" id="593907"/>
    <lineage>
        <taxon>Bacteria</taxon>
        <taxon>Bacillati</taxon>
        <taxon>Actinomycetota</taxon>
        <taxon>Actinomycetes</taxon>
        <taxon>Micrococcales</taxon>
        <taxon>Cellulomonadaceae</taxon>
        <taxon>Cellulomonas</taxon>
    </lineage>
</organism>
<dbReference type="STRING" id="593907.Celgi_2336"/>
<dbReference type="Proteomes" id="UP000000485">
    <property type="component" value="Chromosome"/>
</dbReference>
<reference evidence="3" key="1">
    <citation type="submission" date="2011-04" db="EMBL/GenBank/DDBJ databases">
        <title>Complete sequence of Cellvibrio gilvus ATCC 13127.</title>
        <authorList>
            <person name="Lucas S."/>
            <person name="Han J."/>
            <person name="Lapidus A."/>
            <person name="Cheng J.-F."/>
            <person name="Goodwin L."/>
            <person name="Pitluck S."/>
            <person name="Peters L."/>
            <person name="Munk A."/>
            <person name="Detter J.C."/>
            <person name="Han C."/>
            <person name="Tapia R."/>
            <person name="Land M."/>
            <person name="Hauser L."/>
            <person name="Kyrpides N."/>
            <person name="Ivanova N."/>
            <person name="Ovchinnikova G."/>
            <person name="Pagani I."/>
            <person name="Mead D."/>
            <person name="Brumm P."/>
            <person name="Woyke T."/>
        </authorList>
    </citation>
    <scope>NUCLEOTIDE SEQUENCE [LARGE SCALE GENOMIC DNA]</scope>
    <source>
        <strain evidence="3">ATCC 13127 / NRRL B-14078</strain>
    </source>
</reference>
<gene>
    <name evidence="2" type="ordered locus">Celgi_2336</name>
</gene>
<proteinExistence type="predicted"/>
<sequence length="55" mass="5812" precursor="true">MTTLAALLALLILAIIAAAVRLALTVRRDGHGTRVPPHADAPWADAAQNLPSRPY</sequence>
<dbReference type="EMBL" id="CP002665">
    <property type="protein sequence ID" value="AEI12836.1"/>
    <property type="molecule type" value="Genomic_DNA"/>
</dbReference>
<name>F8A1F2_CELGA</name>
<dbReference type="KEGG" id="cga:Celgi_2336"/>
<evidence type="ECO:0000313" key="3">
    <source>
        <dbReference type="Proteomes" id="UP000000485"/>
    </source>
</evidence>
<dbReference type="AlphaFoldDB" id="F8A1F2"/>
<keyword evidence="3" id="KW-1185">Reference proteome</keyword>
<feature type="region of interest" description="Disordered" evidence="1">
    <location>
        <begin position="31"/>
        <end position="55"/>
    </location>
</feature>
<dbReference type="HOGENOM" id="CLU_3023632_0_0_11"/>
<evidence type="ECO:0000313" key="2">
    <source>
        <dbReference type="EMBL" id="AEI12836.1"/>
    </source>
</evidence>
<protein>
    <submittedName>
        <fullName evidence="2">Uncharacterized protein</fullName>
    </submittedName>
</protein>
<evidence type="ECO:0000256" key="1">
    <source>
        <dbReference type="SAM" id="MobiDB-lite"/>
    </source>
</evidence>
<accession>F8A1F2</accession>